<evidence type="ECO:0008006" key="4">
    <source>
        <dbReference type="Google" id="ProtNLM"/>
    </source>
</evidence>
<comment type="caution">
    <text evidence="2">The sequence shown here is derived from an EMBL/GenBank/DDBJ whole genome shotgun (WGS) entry which is preliminary data.</text>
</comment>
<keyword evidence="1" id="KW-0472">Membrane</keyword>
<evidence type="ECO:0000256" key="1">
    <source>
        <dbReference type="SAM" id="Phobius"/>
    </source>
</evidence>
<proteinExistence type="predicted"/>
<dbReference type="Proteomes" id="UP000177025">
    <property type="component" value="Unassembled WGS sequence"/>
</dbReference>
<dbReference type="AlphaFoldDB" id="A0A1F4UE98"/>
<protein>
    <recommendedName>
        <fullName evidence="4">DUF5683 domain-containing protein</fullName>
    </recommendedName>
</protein>
<evidence type="ECO:0000313" key="2">
    <source>
        <dbReference type="EMBL" id="OGC43261.1"/>
    </source>
</evidence>
<gene>
    <name evidence="2" type="ORF">A2Y85_05705</name>
</gene>
<evidence type="ECO:0000313" key="3">
    <source>
        <dbReference type="Proteomes" id="UP000177025"/>
    </source>
</evidence>
<sequence length="121" mass="13721">MPVLNCLRNYIVLFLVLCGIAFAGKKNAQIAMLWCLLPGGGQFYTERYITGTAIGVAEITLGYYAVKYHQEQDYTARNSVLWWGLFVFGYSLADAYVGAKMYGFDVECDIDRVSLSYKIKW</sequence>
<keyword evidence="1" id="KW-1133">Transmembrane helix</keyword>
<feature type="transmembrane region" description="Helical" evidence="1">
    <location>
        <begin position="78"/>
        <end position="97"/>
    </location>
</feature>
<reference evidence="2 3" key="1">
    <citation type="journal article" date="2016" name="Nat. Commun.">
        <title>Thousands of microbial genomes shed light on interconnected biogeochemical processes in an aquifer system.</title>
        <authorList>
            <person name="Anantharaman K."/>
            <person name="Brown C.T."/>
            <person name="Hug L.A."/>
            <person name="Sharon I."/>
            <person name="Castelle C.J."/>
            <person name="Probst A.J."/>
            <person name="Thomas B.C."/>
            <person name="Singh A."/>
            <person name="Wilkins M.J."/>
            <person name="Karaoz U."/>
            <person name="Brodie E.L."/>
            <person name="Williams K.H."/>
            <person name="Hubbard S.S."/>
            <person name="Banfield J.F."/>
        </authorList>
    </citation>
    <scope>NUCLEOTIDE SEQUENCE [LARGE SCALE GENOMIC DNA]</scope>
</reference>
<keyword evidence="1" id="KW-0812">Transmembrane</keyword>
<dbReference type="EMBL" id="MEUM01000030">
    <property type="protein sequence ID" value="OGC43261.1"/>
    <property type="molecule type" value="Genomic_DNA"/>
</dbReference>
<name>A0A1F4UE98_UNCW3</name>
<feature type="transmembrane region" description="Helical" evidence="1">
    <location>
        <begin position="47"/>
        <end position="66"/>
    </location>
</feature>
<organism evidence="2 3">
    <name type="scientific">candidate division WOR-3 bacterium RBG_13_43_14</name>
    <dbReference type="NCBI Taxonomy" id="1802590"/>
    <lineage>
        <taxon>Bacteria</taxon>
        <taxon>Bacteria division WOR-3</taxon>
    </lineage>
</organism>
<accession>A0A1F4UE98</accession>